<evidence type="ECO:0000313" key="4">
    <source>
        <dbReference type="Proteomes" id="UP000316801"/>
    </source>
</evidence>
<feature type="domain" description="Type IV methyl-directed restriction enzyme EcoKMcrB subunit DNA-binding" evidence="1">
    <location>
        <begin position="14"/>
        <end position="192"/>
    </location>
</feature>
<feature type="domain" description="Protein NO VEIN C-terminal" evidence="2">
    <location>
        <begin position="247"/>
        <end position="315"/>
    </location>
</feature>
<protein>
    <submittedName>
        <fullName evidence="3">DUF3578 domain-containing protein</fullName>
    </submittedName>
</protein>
<keyword evidence="4" id="KW-1185">Reference proteome</keyword>
<dbReference type="Pfam" id="PF12102">
    <property type="entry name" value="MrcB_N"/>
    <property type="match status" value="1"/>
</dbReference>
<dbReference type="EMBL" id="VJMG01000036">
    <property type="protein sequence ID" value="TRL38004.1"/>
    <property type="molecule type" value="Genomic_DNA"/>
</dbReference>
<reference evidence="3 4" key="1">
    <citation type="submission" date="2019-07" db="EMBL/GenBank/DDBJ databases">
        <title>Ln-dependent methylotrophs.</title>
        <authorList>
            <person name="Tani A."/>
        </authorList>
    </citation>
    <scope>NUCLEOTIDE SEQUENCE [LARGE SCALE GENOMIC DNA]</scope>
    <source>
        <strain evidence="3 4">SM12</strain>
    </source>
</reference>
<dbReference type="InterPro" id="IPR021961">
    <property type="entry name" value="McrB_DNA-bd"/>
</dbReference>
<dbReference type="InterPro" id="IPR024975">
    <property type="entry name" value="NOV_C"/>
</dbReference>
<gene>
    <name evidence="3" type="ORF">FNA46_13410</name>
</gene>
<comment type="caution">
    <text evidence="3">The sequence shown here is derived from an EMBL/GenBank/DDBJ whole genome shotgun (WGS) entry which is preliminary data.</text>
</comment>
<dbReference type="Gene3D" id="3.30.920.90">
    <property type="match status" value="1"/>
</dbReference>
<dbReference type="Pfam" id="PF13020">
    <property type="entry name" value="NOV_C"/>
    <property type="match status" value="1"/>
</dbReference>
<evidence type="ECO:0000313" key="3">
    <source>
        <dbReference type="EMBL" id="TRL38004.1"/>
    </source>
</evidence>
<evidence type="ECO:0000259" key="2">
    <source>
        <dbReference type="Pfam" id="PF13020"/>
    </source>
</evidence>
<name>A0A549T7Z4_9HYPH</name>
<sequence length="364" mass="40250">MIETLARIVELQQEWSADNTPAMQERGTLVRDDLRVELGELSDAFSAILNIPKDDLGIIGSDGSGLKTAIPWIRIYSKKRSPNPQTGWYMVILFHSEGKKLYLAINHGATTWTGTGFEKKPKEQMRRLTSWARGVLSNSFGEHPDLLPEIELGANGKLGSAYEASAPVAKVYHADALPSEDEFRSDLLLFAGLLHRIYNEDDLGRSPDADELEFAIGQEEIVTAMRGRRSGSGQGFGLTADERKAVEVHAMNVVERHFGSQGYVCENKSASRPYDFVLKKDDELIIVEVKGTTSSGDHILMTSNEVAAHEAYFPNNALCLVRDIDLVRQRNGAKPVASGGSLTVYHAWDVKSCERKAIAYQVKL</sequence>
<proteinExistence type="predicted"/>
<evidence type="ECO:0000259" key="1">
    <source>
        <dbReference type="Pfam" id="PF12102"/>
    </source>
</evidence>
<accession>A0A549T7Z4</accession>
<dbReference type="AlphaFoldDB" id="A0A549T7Z4"/>
<dbReference type="Proteomes" id="UP000316801">
    <property type="component" value="Unassembled WGS sequence"/>
</dbReference>
<dbReference type="RefSeq" id="WP_143125716.1">
    <property type="nucleotide sequence ID" value="NZ_VJMG01000036.1"/>
</dbReference>
<organism evidence="3 4">
    <name type="scientific">Rhizobium straminoryzae</name>
    <dbReference type="NCBI Taxonomy" id="1387186"/>
    <lineage>
        <taxon>Bacteria</taxon>
        <taxon>Pseudomonadati</taxon>
        <taxon>Pseudomonadota</taxon>
        <taxon>Alphaproteobacteria</taxon>
        <taxon>Hyphomicrobiales</taxon>
        <taxon>Rhizobiaceae</taxon>
        <taxon>Rhizobium/Agrobacterium group</taxon>
        <taxon>Rhizobium</taxon>
    </lineage>
</organism>